<feature type="region of interest" description="Disordered" evidence="7">
    <location>
        <begin position="150"/>
        <end position="173"/>
    </location>
</feature>
<dbReference type="AlphaFoldDB" id="A0A086IZY2"/>
<keyword evidence="3" id="KW-0698">rRNA processing</keyword>
<dbReference type="GeneID" id="77677197"/>
<dbReference type="EMBL" id="AKIJ01000005">
    <property type="protein sequence ID" value="KFG25450.1"/>
    <property type="molecule type" value="Genomic_DNA"/>
</dbReference>
<dbReference type="OrthoDB" id="445326at2759"/>
<dbReference type="Pfam" id="PF04006">
    <property type="entry name" value="Mpp10"/>
    <property type="match status" value="1"/>
</dbReference>
<evidence type="ECO:0000256" key="7">
    <source>
        <dbReference type="SAM" id="MobiDB-lite"/>
    </source>
</evidence>
<sequence>MDRQRQIERIESELVSQKPWYEKGEVSVKERPKNSLLFDEDCDSDEFVRNIEFIRNKTTLKIENTVDVLIERIVKDRIKRKTYDNPRKAQPKKKDLTIVVPDKDEKVVLHDILDGRRSENDKFMDPNEMIKLFNEIDSALVEISDKSYTGSRPMQTISKKEAQPDDANQKVRL</sequence>
<dbReference type="InterPro" id="IPR012173">
    <property type="entry name" value="Mpp10"/>
</dbReference>
<accession>A0A086IZY2</accession>
<dbReference type="GO" id="GO:0032040">
    <property type="term" value="C:small-subunit processome"/>
    <property type="evidence" value="ECO:0007669"/>
    <property type="project" value="TreeGrafter"/>
</dbReference>
<dbReference type="PANTHER" id="PTHR17039">
    <property type="entry name" value="U3 SMALL NUCLEOLAR RIBONUCLEOPROTEIN PROTEIN MPP10"/>
    <property type="match status" value="1"/>
</dbReference>
<gene>
    <name evidence="8" type="ORF">NESG_02224</name>
</gene>
<comment type="caution">
    <text evidence="8">The sequence shown here is derived from an EMBL/GenBank/DDBJ whole genome shotgun (WGS) entry which is preliminary data.</text>
</comment>
<comment type="similarity">
    <text evidence="6">Belongs to the MPP10 family.</text>
</comment>
<dbReference type="HOGENOM" id="CLU_1548020_0_0_1"/>
<name>A0A086IZY2_NEMA1</name>
<dbReference type="RefSeq" id="XP_052904005.1">
    <property type="nucleotide sequence ID" value="XM_053049834.1"/>
</dbReference>
<dbReference type="GO" id="GO:0005732">
    <property type="term" value="C:sno(s)RNA-containing ribonucleoprotein complex"/>
    <property type="evidence" value="ECO:0007669"/>
    <property type="project" value="InterPro"/>
</dbReference>
<evidence type="ECO:0000256" key="5">
    <source>
        <dbReference type="ARBA" id="ARBA00023274"/>
    </source>
</evidence>
<keyword evidence="2" id="KW-0690">Ribosome biogenesis</keyword>
<evidence type="ECO:0000256" key="2">
    <source>
        <dbReference type="ARBA" id="ARBA00022517"/>
    </source>
</evidence>
<protein>
    <submittedName>
        <fullName evidence="8">Uncharacterized protein</fullName>
    </submittedName>
</protein>
<evidence type="ECO:0000256" key="3">
    <source>
        <dbReference type="ARBA" id="ARBA00022552"/>
    </source>
</evidence>
<evidence type="ECO:0000256" key="1">
    <source>
        <dbReference type="ARBA" id="ARBA00004604"/>
    </source>
</evidence>
<dbReference type="PANTHER" id="PTHR17039:SF0">
    <property type="entry name" value="U3 SMALL NUCLEOLAR RIBONUCLEOPROTEIN PROTEIN MPP10"/>
    <property type="match status" value="1"/>
</dbReference>
<keyword evidence="5" id="KW-0687">Ribonucleoprotein</keyword>
<feature type="compositionally biased region" description="Basic and acidic residues" evidence="7">
    <location>
        <begin position="158"/>
        <end position="173"/>
    </location>
</feature>
<dbReference type="GO" id="GO:0034457">
    <property type="term" value="C:Mpp10 complex"/>
    <property type="evidence" value="ECO:0007669"/>
    <property type="project" value="InterPro"/>
</dbReference>
<organism evidence="8 9">
    <name type="scientific">Nematocida ausubeli (strain ATCC PRA-371 / ERTm2)</name>
    <name type="common">Nematode killer fungus</name>
    <dbReference type="NCBI Taxonomy" id="1913371"/>
    <lineage>
        <taxon>Eukaryota</taxon>
        <taxon>Fungi</taxon>
        <taxon>Fungi incertae sedis</taxon>
        <taxon>Microsporidia</taxon>
        <taxon>Nematocida</taxon>
    </lineage>
</organism>
<proteinExistence type="inferred from homology"/>
<evidence type="ECO:0000256" key="6">
    <source>
        <dbReference type="ARBA" id="ARBA00029455"/>
    </source>
</evidence>
<dbReference type="GO" id="GO:0006364">
    <property type="term" value="P:rRNA processing"/>
    <property type="evidence" value="ECO:0007669"/>
    <property type="project" value="UniProtKB-KW"/>
</dbReference>
<evidence type="ECO:0000313" key="9">
    <source>
        <dbReference type="Proteomes" id="UP000054524"/>
    </source>
</evidence>
<evidence type="ECO:0000256" key="4">
    <source>
        <dbReference type="ARBA" id="ARBA00023242"/>
    </source>
</evidence>
<keyword evidence="4" id="KW-0539">Nucleus</keyword>
<comment type="subcellular location">
    <subcellularLocation>
        <location evidence="1">Nucleus</location>
        <location evidence="1">Nucleolus</location>
    </subcellularLocation>
</comment>
<keyword evidence="9" id="KW-1185">Reference proteome</keyword>
<dbReference type="Proteomes" id="UP000054524">
    <property type="component" value="Unassembled WGS sequence"/>
</dbReference>
<reference evidence="8 9" key="1">
    <citation type="journal article" date="2014" name="Genome Announc.">
        <title>Genome Sequence of the Microsporidian Species Nematocida sp1 Strain ERTm6 (ATCC PRA-372).</title>
        <authorList>
            <person name="Bakowski M.A."/>
            <person name="Priest M."/>
            <person name="Young S."/>
            <person name="Cuomo C.A."/>
            <person name="Troemel E.R."/>
        </authorList>
    </citation>
    <scope>NUCLEOTIDE SEQUENCE [LARGE SCALE GENOMIC DNA]</scope>
    <source>
        <strain evidence="8 9">ERTm6</strain>
    </source>
</reference>
<evidence type="ECO:0000313" key="8">
    <source>
        <dbReference type="EMBL" id="KFG25450.1"/>
    </source>
</evidence>